<keyword evidence="1" id="KW-1015">Disulfide bond</keyword>
<dbReference type="OrthoDB" id="4062651at2759"/>
<dbReference type="CDD" id="cd00041">
    <property type="entry name" value="CUB"/>
    <property type="match status" value="1"/>
</dbReference>
<comment type="caution">
    <text evidence="3">The sequence shown here is derived from an EMBL/GenBank/DDBJ whole genome shotgun (WGS) entry which is preliminary data.</text>
</comment>
<dbReference type="EMBL" id="BRXZ01008564">
    <property type="protein sequence ID" value="GMI28097.1"/>
    <property type="molecule type" value="Genomic_DNA"/>
</dbReference>
<organism evidence="3 4">
    <name type="scientific">Triparma retinervis</name>
    <dbReference type="NCBI Taxonomy" id="2557542"/>
    <lineage>
        <taxon>Eukaryota</taxon>
        <taxon>Sar</taxon>
        <taxon>Stramenopiles</taxon>
        <taxon>Ochrophyta</taxon>
        <taxon>Bolidophyceae</taxon>
        <taxon>Parmales</taxon>
        <taxon>Triparmaceae</taxon>
        <taxon>Triparma</taxon>
    </lineage>
</organism>
<dbReference type="Gene3D" id="2.60.120.290">
    <property type="entry name" value="Spermadhesin, CUB domain"/>
    <property type="match status" value="1"/>
</dbReference>
<dbReference type="AlphaFoldDB" id="A0A9W7G0Y1"/>
<keyword evidence="4" id="KW-1185">Reference proteome</keyword>
<dbReference type="InterPro" id="IPR035914">
    <property type="entry name" value="Sperma_CUB_dom_sf"/>
</dbReference>
<reference evidence="3" key="1">
    <citation type="submission" date="2022-07" db="EMBL/GenBank/DDBJ databases">
        <title>Genome analysis of Parmales, a sister group of diatoms, reveals the evolutionary specialization of diatoms from phago-mixotrophs to photoautotrophs.</title>
        <authorList>
            <person name="Ban H."/>
            <person name="Sato S."/>
            <person name="Yoshikawa S."/>
            <person name="Kazumasa Y."/>
            <person name="Nakamura Y."/>
            <person name="Ichinomiya M."/>
            <person name="Saitoh K."/>
            <person name="Sato N."/>
            <person name="Blanc-Mathieu R."/>
            <person name="Endo H."/>
            <person name="Kuwata A."/>
            <person name="Ogata H."/>
        </authorList>
    </citation>
    <scope>NUCLEOTIDE SEQUENCE</scope>
</reference>
<evidence type="ECO:0000259" key="2">
    <source>
        <dbReference type="PROSITE" id="PS01180"/>
    </source>
</evidence>
<dbReference type="Proteomes" id="UP001165082">
    <property type="component" value="Unassembled WGS sequence"/>
</dbReference>
<evidence type="ECO:0000256" key="1">
    <source>
        <dbReference type="ARBA" id="ARBA00023157"/>
    </source>
</evidence>
<sequence>MLLIEEFFGVKFGKVYDVNSIKDASGNTISFQEAWDNNLVDGIYMWGANQAHAANNGGHKLIGSLELGEWDKPIFDGFVARTDASELAPVFTATLVGVMATLNKAYVTQTPREWEFASGEMQASLALTGSTTEASYDAFMDYMNGLIFQDLDDQRSCAHIGCGIEGIDAQALKAVNTFKIKIKAAAIMRSDEDVWDTSTNAEFLDLAASAGHGVIANIDDWDQTERDNIIANFATMNHHGHAWHTGINSGTAPHDGQCTGTVTISSDASFSDGHLPGLSFHDNADCTWVLDSGTASDTTTVSVSFLDIAGGWDTLTISDSAGDVLAVFSGLQTPPPISAVGPLTVRFQTDGK</sequence>
<name>A0A9W7G0Y1_9STRA</name>
<evidence type="ECO:0000313" key="3">
    <source>
        <dbReference type="EMBL" id="GMI28097.1"/>
    </source>
</evidence>
<evidence type="ECO:0000313" key="4">
    <source>
        <dbReference type="Proteomes" id="UP001165082"/>
    </source>
</evidence>
<accession>A0A9W7G0Y1</accession>
<gene>
    <name evidence="3" type="ORF">TrRE_jg9375</name>
</gene>
<dbReference type="PROSITE" id="PS01180">
    <property type="entry name" value="CUB"/>
    <property type="match status" value="1"/>
</dbReference>
<dbReference type="SUPFAM" id="SSF49854">
    <property type="entry name" value="Spermadhesin, CUB domain"/>
    <property type="match status" value="1"/>
</dbReference>
<dbReference type="InterPro" id="IPR000859">
    <property type="entry name" value="CUB_dom"/>
</dbReference>
<feature type="non-terminal residue" evidence="3">
    <location>
        <position position="1"/>
    </location>
</feature>
<protein>
    <recommendedName>
        <fullName evidence="2">CUB domain-containing protein</fullName>
    </recommendedName>
</protein>
<feature type="domain" description="CUB" evidence="2">
    <location>
        <begin position="258"/>
        <end position="352"/>
    </location>
</feature>
<proteinExistence type="predicted"/>